<name>A0A8S1HED2_9PELO</name>
<dbReference type="Gene3D" id="3.10.100.10">
    <property type="entry name" value="Mannose-Binding Protein A, subunit A"/>
    <property type="match status" value="1"/>
</dbReference>
<dbReference type="CDD" id="cd00037">
    <property type="entry name" value="CLECT"/>
    <property type="match status" value="1"/>
</dbReference>
<dbReference type="Proteomes" id="UP000835052">
    <property type="component" value="Unassembled WGS sequence"/>
</dbReference>
<protein>
    <recommendedName>
        <fullName evidence="2">C-type lectin domain-containing protein</fullName>
    </recommendedName>
</protein>
<evidence type="ECO:0000256" key="1">
    <source>
        <dbReference type="SAM" id="SignalP"/>
    </source>
</evidence>
<dbReference type="Pfam" id="PF00059">
    <property type="entry name" value="Lectin_C"/>
    <property type="match status" value="1"/>
</dbReference>
<accession>A0A8S1HED2</accession>
<dbReference type="AlphaFoldDB" id="A0A8S1HED2"/>
<evidence type="ECO:0000313" key="3">
    <source>
        <dbReference type="EMBL" id="CAD6194853.1"/>
    </source>
</evidence>
<dbReference type="PANTHER" id="PTHR23124">
    <property type="entry name" value="C-TYPE LECTIN DOMAIN-CONTAINING PROTEIN-RELATED-RELATED"/>
    <property type="match status" value="1"/>
</dbReference>
<dbReference type="EMBL" id="CAJGYM010000048">
    <property type="protein sequence ID" value="CAD6194853.1"/>
    <property type="molecule type" value="Genomic_DNA"/>
</dbReference>
<comment type="caution">
    <text evidence="3">The sequence shown here is derived from an EMBL/GenBank/DDBJ whole genome shotgun (WGS) entry which is preliminary data.</text>
</comment>
<reference evidence="3" key="1">
    <citation type="submission" date="2020-10" db="EMBL/GenBank/DDBJ databases">
        <authorList>
            <person name="Kikuchi T."/>
        </authorList>
    </citation>
    <scope>NUCLEOTIDE SEQUENCE</scope>
    <source>
        <strain evidence="3">NKZ352</strain>
    </source>
</reference>
<feature type="domain" description="C-type lectin" evidence="2">
    <location>
        <begin position="33"/>
        <end position="176"/>
    </location>
</feature>
<dbReference type="InterPro" id="IPR001304">
    <property type="entry name" value="C-type_lectin-like"/>
</dbReference>
<dbReference type="InterPro" id="IPR016186">
    <property type="entry name" value="C-type_lectin-like/link_sf"/>
</dbReference>
<gene>
    <name evidence="3" type="ORF">CAUJ_LOCUS10772</name>
</gene>
<dbReference type="InterPro" id="IPR016187">
    <property type="entry name" value="CTDL_fold"/>
</dbReference>
<feature type="chain" id="PRO_5035935030" description="C-type lectin domain-containing protein" evidence="1">
    <location>
        <begin position="21"/>
        <end position="191"/>
    </location>
</feature>
<dbReference type="OrthoDB" id="5876007at2759"/>
<evidence type="ECO:0000313" key="4">
    <source>
        <dbReference type="Proteomes" id="UP000835052"/>
    </source>
</evidence>
<dbReference type="SMART" id="SM00034">
    <property type="entry name" value="CLECT"/>
    <property type="match status" value="1"/>
</dbReference>
<proteinExistence type="predicted"/>
<keyword evidence="1" id="KW-0732">Signal</keyword>
<dbReference type="SUPFAM" id="SSF56436">
    <property type="entry name" value="C-type lectin-like"/>
    <property type="match status" value="1"/>
</dbReference>
<evidence type="ECO:0000259" key="2">
    <source>
        <dbReference type="PROSITE" id="PS50041"/>
    </source>
</evidence>
<keyword evidence="4" id="KW-1185">Reference proteome</keyword>
<sequence>MSSRFLPFLCLSSFFLSVAGQCHSGWVLVHRNSGEWCIQIFFGDTTGYGAVDRCAGQGAVLTGIENTEEMHVIINQMKQITMKNALPPDAGFWIGAQRRCNCFDNRNPNECTRENIYAWADGLTKGYWGFTRWAYKEPKGYYQRTNVEDCVYVRYNNRKMDGELADAKCEERNPAVRGYVCGRAPLALDQI</sequence>
<dbReference type="PROSITE" id="PS50041">
    <property type="entry name" value="C_TYPE_LECTIN_2"/>
    <property type="match status" value="1"/>
</dbReference>
<organism evidence="3 4">
    <name type="scientific">Caenorhabditis auriculariae</name>
    <dbReference type="NCBI Taxonomy" id="2777116"/>
    <lineage>
        <taxon>Eukaryota</taxon>
        <taxon>Metazoa</taxon>
        <taxon>Ecdysozoa</taxon>
        <taxon>Nematoda</taxon>
        <taxon>Chromadorea</taxon>
        <taxon>Rhabditida</taxon>
        <taxon>Rhabditina</taxon>
        <taxon>Rhabditomorpha</taxon>
        <taxon>Rhabditoidea</taxon>
        <taxon>Rhabditidae</taxon>
        <taxon>Peloderinae</taxon>
        <taxon>Caenorhabditis</taxon>
    </lineage>
</organism>
<feature type="signal peptide" evidence="1">
    <location>
        <begin position="1"/>
        <end position="20"/>
    </location>
</feature>